<dbReference type="PROSITE" id="PS50089">
    <property type="entry name" value="ZF_RING_2"/>
    <property type="match status" value="1"/>
</dbReference>
<organism evidence="6 7">
    <name type="scientific">Reticulomyxa filosa</name>
    <dbReference type="NCBI Taxonomy" id="46433"/>
    <lineage>
        <taxon>Eukaryota</taxon>
        <taxon>Sar</taxon>
        <taxon>Rhizaria</taxon>
        <taxon>Retaria</taxon>
        <taxon>Foraminifera</taxon>
        <taxon>Monothalamids</taxon>
        <taxon>Reticulomyxidae</taxon>
        <taxon>Reticulomyxa</taxon>
    </lineage>
</organism>
<dbReference type="PANTHER" id="PTHR15710:SF74">
    <property type="entry name" value="RING-TYPE E3 UBIQUITIN TRANSFERASE-RELATED"/>
    <property type="match status" value="1"/>
</dbReference>
<keyword evidence="1" id="KW-0479">Metal-binding</keyword>
<dbReference type="GO" id="GO:0008270">
    <property type="term" value="F:zinc ion binding"/>
    <property type="evidence" value="ECO:0007669"/>
    <property type="project" value="UniProtKB-KW"/>
</dbReference>
<feature type="domain" description="RING-type" evidence="5">
    <location>
        <begin position="257"/>
        <end position="299"/>
    </location>
</feature>
<keyword evidence="2 4" id="KW-0863">Zinc-finger</keyword>
<dbReference type="OrthoDB" id="4348522at2759"/>
<evidence type="ECO:0000313" key="7">
    <source>
        <dbReference type="Proteomes" id="UP000023152"/>
    </source>
</evidence>
<dbReference type="PANTHER" id="PTHR15710">
    <property type="entry name" value="E3 UBIQUITIN-PROTEIN LIGASE PRAJA"/>
    <property type="match status" value="1"/>
</dbReference>
<dbReference type="Pfam" id="PF13639">
    <property type="entry name" value="zf-RING_2"/>
    <property type="match status" value="1"/>
</dbReference>
<evidence type="ECO:0000313" key="6">
    <source>
        <dbReference type="EMBL" id="ETO04234.1"/>
    </source>
</evidence>
<dbReference type="SMART" id="SM00184">
    <property type="entry name" value="RING"/>
    <property type="match status" value="1"/>
</dbReference>
<keyword evidence="3" id="KW-0862">Zinc</keyword>
<dbReference type="SUPFAM" id="SSF57850">
    <property type="entry name" value="RING/U-box"/>
    <property type="match status" value="1"/>
</dbReference>
<dbReference type="InterPro" id="IPR013083">
    <property type="entry name" value="Znf_RING/FYVE/PHD"/>
</dbReference>
<comment type="caution">
    <text evidence="6">The sequence shown here is derived from an EMBL/GenBank/DDBJ whole genome shotgun (WGS) entry which is preliminary data.</text>
</comment>
<dbReference type="AlphaFoldDB" id="X6LRH4"/>
<reference evidence="6 7" key="1">
    <citation type="journal article" date="2013" name="Curr. Biol.">
        <title>The Genome of the Foraminiferan Reticulomyxa filosa.</title>
        <authorList>
            <person name="Glockner G."/>
            <person name="Hulsmann N."/>
            <person name="Schleicher M."/>
            <person name="Noegel A.A."/>
            <person name="Eichinger L."/>
            <person name="Gallinger C."/>
            <person name="Pawlowski J."/>
            <person name="Sierra R."/>
            <person name="Euteneuer U."/>
            <person name="Pillet L."/>
            <person name="Moustafa A."/>
            <person name="Platzer M."/>
            <person name="Groth M."/>
            <person name="Szafranski K."/>
            <person name="Schliwa M."/>
        </authorList>
    </citation>
    <scope>NUCLEOTIDE SEQUENCE [LARGE SCALE GENOMIC DNA]</scope>
</reference>
<protein>
    <submittedName>
        <fullName evidence="6">Zinc finger protein</fullName>
    </submittedName>
</protein>
<sequence length="332" mass="38074">MKCELMSTLGRVPLGKTLRSYLKEMISSSMNMNKILYLLILLIEHTHTTKQRNRYMYMYILKKKKKKKLVQGRNGCNTKVIVPDDVEEESKTNEDVLETNVQWEYPSCKDLCQQLMDSLTGCSNLPTLTSLVRRYSGTDHMRSEYAKSLEASLLANLNENNQSSPVPPTGDDAALDTDTKTKNTNYKKNFFNIALLLEPPLTKQAMNSMSNASILNHGHPKKTTAAQNLKQHKRVPTEDIREKTNNKYSKDGGNMYCGLCLEKYFQNDLVIEVSMCKHYFHQECLLGWFARHNECPVCKIKGSTKNWLMTVKKCSTKSTLKYDLQNEKGKEL</sequence>
<accession>X6LRH4</accession>
<dbReference type="EMBL" id="ASPP01029656">
    <property type="protein sequence ID" value="ETO04234.1"/>
    <property type="molecule type" value="Genomic_DNA"/>
</dbReference>
<dbReference type="InterPro" id="IPR001841">
    <property type="entry name" value="Znf_RING"/>
</dbReference>
<gene>
    <name evidence="6" type="ORF">RFI_33158</name>
</gene>
<evidence type="ECO:0000259" key="5">
    <source>
        <dbReference type="PROSITE" id="PS50089"/>
    </source>
</evidence>
<proteinExistence type="predicted"/>
<evidence type="ECO:0000256" key="2">
    <source>
        <dbReference type="ARBA" id="ARBA00022771"/>
    </source>
</evidence>
<dbReference type="Proteomes" id="UP000023152">
    <property type="component" value="Unassembled WGS sequence"/>
</dbReference>
<keyword evidence="7" id="KW-1185">Reference proteome</keyword>
<evidence type="ECO:0000256" key="1">
    <source>
        <dbReference type="ARBA" id="ARBA00022723"/>
    </source>
</evidence>
<evidence type="ECO:0000256" key="3">
    <source>
        <dbReference type="ARBA" id="ARBA00022833"/>
    </source>
</evidence>
<name>X6LRH4_RETFI</name>
<evidence type="ECO:0000256" key="4">
    <source>
        <dbReference type="PROSITE-ProRule" id="PRU00175"/>
    </source>
</evidence>
<dbReference type="Gene3D" id="3.30.40.10">
    <property type="entry name" value="Zinc/RING finger domain, C3HC4 (zinc finger)"/>
    <property type="match status" value="1"/>
</dbReference>